<organism evidence="3 4">
    <name type="scientific">Dietzia timorensis</name>
    <dbReference type="NCBI Taxonomy" id="499555"/>
    <lineage>
        <taxon>Bacteria</taxon>
        <taxon>Bacillati</taxon>
        <taxon>Actinomycetota</taxon>
        <taxon>Actinomycetes</taxon>
        <taxon>Mycobacteriales</taxon>
        <taxon>Dietziaceae</taxon>
        <taxon>Dietzia</taxon>
    </lineage>
</organism>
<evidence type="ECO:0000313" key="3">
    <source>
        <dbReference type="EMBL" id="ANI93537.1"/>
    </source>
</evidence>
<dbReference type="Pfam" id="PF12804">
    <property type="entry name" value="NTP_transf_3"/>
    <property type="match status" value="1"/>
</dbReference>
<dbReference type="EMBL" id="CP015961">
    <property type="protein sequence ID" value="ANI93537.1"/>
    <property type="molecule type" value="Genomic_DNA"/>
</dbReference>
<reference evidence="3 4" key="1">
    <citation type="submission" date="2016-06" db="EMBL/GenBank/DDBJ databases">
        <title>Complete genome sequence of a saline-alkali tolerant type strain Dietzia timorensis ID05-A0528T.</title>
        <authorList>
            <person name="Wu X."/>
        </authorList>
    </citation>
    <scope>NUCLEOTIDE SEQUENCE [LARGE SCALE GENOMIC DNA]</scope>
    <source>
        <strain evidence="3 4">ID05-A0528</strain>
    </source>
</reference>
<dbReference type="OrthoDB" id="3196725at2"/>
<dbReference type="STRING" id="499555.BJL86_2777"/>
<gene>
    <name evidence="3" type="ORF">BJL86_2777</name>
</gene>
<proteinExistence type="predicted"/>
<keyword evidence="3" id="KW-0548">Nucleotidyltransferase</keyword>
<sequence length="213" mass="21742">MSAGVAIILAAGTARRMGGVSKTELDLHGRTLVAHVVDGAQAAGFYPLVVAPPGLELPSGTPRCLEDPPLGGPAAGFLAGVRHSPAADTFALLAGDAPYAPRALPALLAGLRPGTPTSVAYDVARADPQGGKASFLPSVVLGESLRTRADALAPGGAHGLSLRGLLGELSCIDVTVADREAVISDVNTWGDLERMRGLNKPSERPTTNEKDSR</sequence>
<dbReference type="KEGG" id="dtm:BJL86_2777"/>
<dbReference type="SUPFAM" id="SSF53448">
    <property type="entry name" value="Nucleotide-diphospho-sugar transferases"/>
    <property type="match status" value="1"/>
</dbReference>
<dbReference type="GO" id="GO:0016779">
    <property type="term" value="F:nucleotidyltransferase activity"/>
    <property type="evidence" value="ECO:0007669"/>
    <property type="project" value="UniProtKB-KW"/>
</dbReference>
<name>A0A173LQB0_9ACTN</name>
<dbReference type="RefSeq" id="WP_067470740.1">
    <property type="nucleotide sequence ID" value="NZ_CP015961.1"/>
</dbReference>
<accession>A0A173LQB0</accession>
<evidence type="ECO:0000259" key="2">
    <source>
        <dbReference type="Pfam" id="PF12804"/>
    </source>
</evidence>
<keyword evidence="4" id="KW-1185">Reference proteome</keyword>
<evidence type="ECO:0000256" key="1">
    <source>
        <dbReference type="ARBA" id="ARBA00022679"/>
    </source>
</evidence>
<evidence type="ECO:0000313" key="4">
    <source>
        <dbReference type="Proteomes" id="UP000186104"/>
    </source>
</evidence>
<feature type="domain" description="MobA-like NTP transferase" evidence="2">
    <location>
        <begin position="6"/>
        <end position="152"/>
    </location>
</feature>
<dbReference type="InterPro" id="IPR029044">
    <property type="entry name" value="Nucleotide-diphossugar_trans"/>
</dbReference>
<dbReference type="Proteomes" id="UP000186104">
    <property type="component" value="Chromosome"/>
</dbReference>
<keyword evidence="1 3" id="KW-0808">Transferase</keyword>
<dbReference type="AlphaFoldDB" id="A0A173LQB0"/>
<dbReference type="PANTHER" id="PTHR19136">
    <property type="entry name" value="MOLYBDENUM COFACTOR GUANYLYLTRANSFERASE"/>
    <property type="match status" value="1"/>
</dbReference>
<dbReference type="InterPro" id="IPR025877">
    <property type="entry name" value="MobA-like_NTP_Trfase"/>
</dbReference>
<dbReference type="Gene3D" id="3.90.550.10">
    <property type="entry name" value="Spore Coat Polysaccharide Biosynthesis Protein SpsA, Chain A"/>
    <property type="match status" value="1"/>
</dbReference>
<dbReference type="PANTHER" id="PTHR19136:SF81">
    <property type="entry name" value="MOLYBDENUM COFACTOR GUANYLYLTRANSFERASE"/>
    <property type="match status" value="1"/>
</dbReference>
<protein>
    <submittedName>
        <fullName evidence="3">Molybdenum cofactor guanylyltransferase</fullName>
    </submittedName>
</protein>